<dbReference type="STRING" id="1121290.CLAOCE_09500"/>
<keyword evidence="2" id="KW-1185">Reference proteome</keyword>
<gene>
    <name evidence="1" type="ORF">CLOACE_09500</name>
</gene>
<dbReference type="Proteomes" id="UP000175744">
    <property type="component" value="Unassembled WGS sequence"/>
</dbReference>
<reference evidence="1 2" key="1">
    <citation type="submission" date="2016-06" db="EMBL/GenBank/DDBJ databases">
        <title>Genome sequence of Clostridium acetireducens DSM 10703.</title>
        <authorList>
            <person name="Poehlein A."/>
            <person name="Fluechter S."/>
            <person name="Duerre P."/>
            <person name="Daniel R."/>
        </authorList>
    </citation>
    <scope>NUCLEOTIDE SEQUENCE [LARGE SCALE GENOMIC DNA]</scope>
    <source>
        <strain evidence="1 2">DSM 10703</strain>
    </source>
</reference>
<comment type="caution">
    <text evidence="1">The sequence shown here is derived from an EMBL/GenBank/DDBJ whole genome shotgun (WGS) entry which is preliminary data.</text>
</comment>
<protein>
    <submittedName>
        <fullName evidence="1">Uncharacterized protein</fullName>
    </submittedName>
</protein>
<dbReference type="EMBL" id="LZFO01000010">
    <property type="protein sequence ID" value="OFI06608.1"/>
    <property type="molecule type" value="Genomic_DNA"/>
</dbReference>
<sequence length="54" mass="6354">MDKDIQIALLNEELNDFIESMKYQFGENYMENPDAAARIEFIKNKIAILEKEES</sequence>
<name>A0A1E8EZQ0_9CLOT</name>
<proteinExistence type="predicted"/>
<evidence type="ECO:0000313" key="2">
    <source>
        <dbReference type="Proteomes" id="UP000175744"/>
    </source>
</evidence>
<dbReference type="AlphaFoldDB" id="A0A1E8EZQ0"/>
<organism evidence="1 2">
    <name type="scientific">Clostridium acetireducens DSM 10703</name>
    <dbReference type="NCBI Taxonomy" id="1121290"/>
    <lineage>
        <taxon>Bacteria</taxon>
        <taxon>Bacillati</taxon>
        <taxon>Bacillota</taxon>
        <taxon>Clostridia</taxon>
        <taxon>Eubacteriales</taxon>
        <taxon>Clostridiaceae</taxon>
        <taxon>Clostridium</taxon>
    </lineage>
</organism>
<accession>A0A1E8EZQ0</accession>
<evidence type="ECO:0000313" key="1">
    <source>
        <dbReference type="EMBL" id="OFI06608.1"/>
    </source>
</evidence>
<dbReference type="RefSeq" id="WP_175429431.1">
    <property type="nucleotide sequence ID" value="NZ_LZFO01000010.1"/>
</dbReference>